<comment type="caution">
    <text evidence="2">The sequence shown here is derived from an EMBL/GenBank/DDBJ whole genome shotgun (WGS) entry which is preliminary data.</text>
</comment>
<sequence length="155" mass="17654">MSEEQEGKSFTVTDKRIAARQQEKEAGPETSPAGQGEPEERKARGERLKERILRRIRGTERESEEEPVLHPEEPLPEIDFAGFIFSLSSSALLHLGEIPDPISHRKEKDLLQAKQMIDILGMLQEKTKGNLTAEEEQLMQNILYDLRMRYVQAAG</sequence>
<evidence type="ECO:0000313" key="2">
    <source>
        <dbReference type="EMBL" id="MBI2875500.1"/>
    </source>
</evidence>
<dbReference type="Pfam" id="PF08899">
    <property type="entry name" value="DUF1844"/>
    <property type="match status" value="1"/>
</dbReference>
<reference evidence="2" key="1">
    <citation type="submission" date="2020-07" db="EMBL/GenBank/DDBJ databases">
        <title>Huge and variable diversity of episymbiotic CPR bacteria and DPANN archaea in groundwater ecosystems.</title>
        <authorList>
            <person name="He C.Y."/>
            <person name="Keren R."/>
            <person name="Whittaker M."/>
            <person name="Farag I.F."/>
            <person name="Doudna J."/>
            <person name="Cate J.H.D."/>
            <person name="Banfield J.F."/>
        </authorList>
    </citation>
    <scope>NUCLEOTIDE SEQUENCE</scope>
    <source>
        <strain evidence="2">NC_groundwater_672_Ag_B-0.1um_62_36</strain>
    </source>
</reference>
<dbReference type="InterPro" id="IPR014995">
    <property type="entry name" value="DUF1844"/>
</dbReference>
<feature type="compositionally biased region" description="Basic and acidic residues" evidence="1">
    <location>
        <begin position="38"/>
        <end position="73"/>
    </location>
</feature>
<gene>
    <name evidence="2" type="ORF">HYY20_01310</name>
</gene>
<dbReference type="Proteomes" id="UP000769766">
    <property type="component" value="Unassembled WGS sequence"/>
</dbReference>
<proteinExistence type="predicted"/>
<organism evidence="2 3">
    <name type="scientific">Tectimicrobiota bacterium</name>
    <dbReference type="NCBI Taxonomy" id="2528274"/>
    <lineage>
        <taxon>Bacteria</taxon>
        <taxon>Pseudomonadati</taxon>
        <taxon>Nitrospinota/Tectimicrobiota group</taxon>
        <taxon>Candidatus Tectimicrobiota</taxon>
    </lineage>
</organism>
<feature type="region of interest" description="Disordered" evidence="1">
    <location>
        <begin position="1"/>
        <end position="73"/>
    </location>
</feature>
<dbReference type="AlphaFoldDB" id="A0A932FZL7"/>
<name>A0A932FZL7_UNCTE</name>
<evidence type="ECO:0000313" key="3">
    <source>
        <dbReference type="Proteomes" id="UP000769766"/>
    </source>
</evidence>
<accession>A0A932FZL7</accession>
<evidence type="ECO:0000256" key="1">
    <source>
        <dbReference type="SAM" id="MobiDB-lite"/>
    </source>
</evidence>
<protein>
    <submittedName>
        <fullName evidence="2">DUF1844 domain-containing protein</fullName>
    </submittedName>
</protein>
<dbReference type="EMBL" id="JACPRF010000037">
    <property type="protein sequence ID" value="MBI2875500.1"/>
    <property type="molecule type" value="Genomic_DNA"/>
</dbReference>
<feature type="compositionally biased region" description="Basic and acidic residues" evidence="1">
    <location>
        <begin position="13"/>
        <end position="27"/>
    </location>
</feature>